<dbReference type="Pfam" id="PF03416">
    <property type="entry name" value="Peptidase_C54"/>
    <property type="match status" value="1"/>
</dbReference>
<accession>A0A9W6X370</accession>
<organism evidence="13 14">
    <name type="scientific">Phytophthora fragariaefolia</name>
    <dbReference type="NCBI Taxonomy" id="1490495"/>
    <lineage>
        <taxon>Eukaryota</taxon>
        <taxon>Sar</taxon>
        <taxon>Stramenopiles</taxon>
        <taxon>Oomycota</taxon>
        <taxon>Peronosporomycetes</taxon>
        <taxon>Peronosporales</taxon>
        <taxon>Peronosporaceae</taxon>
        <taxon>Phytophthora</taxon>
    </lineage>
</organism>
<keyword evidence="7" id="KW-0788">Thiol protease</keyword>
<dbReference type="EC" id="3.4.22.-" evidence="11"/>
<dbReference type="AlphaFoldDB" id="A0A9W6X370"/>
<keyword evidence="8 11" id="KW-0653">Protein transport</keyword>
<evidence type="ECO:0000256" key="5">
    <source>
        <dbReference type="ARBA" id="ARBA00022670"/>
    </source>
</evidence>
<evidence type="ECO:0000256" key="8">
    <source>
        <dbReference type="ARBA" id="ARBA00022927"/>
    </source>
</evidence>
<proteinExistence type="inferred from homology"/>
<protein>
    <recommendedName>
        <fullName evidence="11">Cysteine protease</fullName>
        <ecNumber evidence="11">3.4.22.-</ecNumber>
    </recommendedName>
</protein>
<evidence type="ECO:0000259" key="12">
    <source>
        <dbReference type="Pfam" id="PF03416"/>
    </source>
</evidence>
<evidence type="ECO:0000256" key="7">
    <source>
        <dbReference type="ARBA" id="ARBA00022807"/>
    </source>
</evidence>
<keyword evidence="3" id="KW-0813">Transport</keyword>
<evidence type="ECO:0000256" key="9">
    <source>
        <dbReference type="ARBA" id="ARBA00023006"/>
    </source>
</evidence>
<keyword evidence="4 11" id="KW-0963">Cytoplasm</keyword>
<dbReference type="InterPro" id="IPR046792">
    <property type="entry name" value="Peptidase_C54_cat"/>
</dbReference>
<dbReference type="GO" id="GO:0004197">
    <property type="term" value="F:cysteine-type endopeptidase activity"/>
    <property type="evidence" value="ECO:0007669"/>
    <property type="project" value="TreeGrafter"/>
</dbReference>
<dbReference type="InterPro" id="IPR005078">
    <property type="entry name" value="Peptidase_C54"/>
</dbReference>
<dbReference type="EMBL" id="BSXT01000478">
    <property type="protein sequence ID" value="GMF28443.1"/>
    <property type="molecule type" value="Genomic_DNA"/>
</dbReference>
<comment type="subcellular location">
    <subcellularLocation>
        <location evidence="1 11">Cytoplasm</location>
    </subcellularLocation>
</comment>
<keyword evidence="6 11" id="KW-0378">Hydrolase</keyword>
<evidence type="ECO:0000256" key="11">
    <source>
        <dbReference type="RuleBase" id="RU363115"/>
    </source>
</evidence>
<dbReference type="GO" id="GO:0000045">
    <property type="term" value="P:autophagosome assembly"/>
    <property type="evidence" value="ECO:0007669"/>
    <property type="project" value="TreeGrafter"/>
</dbReference>
<reference evidence="13" key="1">
    <citation type="submission" date="2023-04" db="EMBL/GenBank/DDBJ databases">
        <title>Phytophthora fragariaefolia NBRC 109709.</title>
        <authorList>
            <person name="Ichikawa N."/>
            <person name="Sato H."/>
            <person name="Tonouchi N."/>
        </authorList>
    </citation>
    <scope>NUCLEOTIDE SEQUENCE</scope>
    <source>
        <strain evidence="13">NBRC 109709</strain>
    </source>
</reference>
<dbReference type="InterPro" id="IPR038765">
    <property type="entry name" value="Papain-like_cys_pep_sf"/>
</dbReference>
<name>A0A9W6X370_9STRA</name>
<dbReference type="GO" id="GO:0015031">
    <property type="term" value="P:protein transport"/>
    <property type="evidence" value="ECO:0007669"/>
    <property type="project" value="UniProtKB-KW"/>
</dbReference>
<evidence type="ECO:0000256" key="1">
    <source>
        <dbReference type="ARBA" id="ARBA00004496"/>
    </source>
</evidence>
<dbReference type="SUPFAM" id="SSF54001">
    <property type="entry name" value="Cysteine proteinases"/>
    <property type="match status" value="1"/>
</dbReference>
<evidence type="ECO:0000256" key="3">
    <source>
        <dbReference type="ARBA" id="ARBA00022448"/>
    </source>
</evidence>
<dbReference type="GO" id="GO:0016485">
    <property type="term" value="P:protein processing"/>
    <property type="evidence" value="ECO:0007669"/>
    <property type="project" value="TreeGrafter"/>
</dbReference>
<dbReference type="GO" id="GO:0005737">
    <property type="term" value="C:cytoplasm"/>
    <property type="evidence" value="ECO:0007669"/>
    <property type="project" value="UniProtKB-SubCell"/>
</dbReference>
<dbReference type="GO" id="GO:0035973">
    <property type="term" value="P:aggrephagy"/>
    <property type="evidence" value="ECO:0007669"/>
    <property type="project" value="TreeGrafter"/>
</dbReference>
<dbReference type="GO" id="GO:0019786">
    <property type="term" value="F:protein-phosphatidylethanolamide deconjugating activity"/>
    <property type="evidence" value="ECO:0007669"/>
    <property type="project" value="InterPro"/>
</dbReference>
<evidence type="ECO:0000313" key="13">
    <source>
        <dbReference type="EMBL" id="GMF28443.1"/>
    </source>
</evidence>
<gene>
    <name evidence="13" type="ORF">Pfra01_000588800</name>
</gene>
<evidence type="ECO:0000256" key="2">
    <source>
        <dbReference type="ARBA" id="ARBA00010958"/>
    </source>
</evidence>
<evidence type="ECO:0000256" key="4">
    <source>
        <dbReference type="ARBA" id="ARBA00022490"/>
    </source>
</evidence>
<comment type="caution">
    <text evidence="13">The sequence shown here is derived from an EMBL/GenBank/DDBJ whole genome shotgun (WGS) entry which is preliminary data.</text>
</comment>
<keyword evidence="14" id="KW-1185">Reference proteome</keyword>
<dbReference type="GO" id="GO:0000423">
    <property type="term" value="P:mitophagy"/>
    <property type="evidence" value="ECO:0007669"/>
    <property type="project" value="TreeGrafter"/>
</dbReference>
<comment type="function">
    <text evidence="11">Cysteine protease that plays a key role in autophagy by mediating both proteolytic activation and delipidation of ATG8 family proteins.</text>
</comment>
<comment type="catalytic activity">
    <reaction evidence="10">
        <text>[protein]-C-terminal L-amino acid-glycyl-phosphatidylethanolamide + H2O = [protein]-C-terminal L-amino acid-glycine + a 1,2-diacyl-sn-glycero-3-phosphoethanolamine</text>
        <dbReference type="Rhea" id="RHEA:67548"/>
        <dbReference type="Rhea" id="RHEA-COMP:17323"/>
        <dbReference type="Rhea" id="RHEA-COMP:17324"/>
        <dbReference type="ChEBI" id="CHEBI:15377"/>
        <dbReference type="ChEBI" id="CHEBI:64612"/>
        <dbReference type="ChEBI" id="CHEBI:172940"/>
        <dbReference type="ChEBI" id="CHEBI:172941"/>
    </reaction>
    <physiologicalReaction direction="left-to-right" evidence="10">
        <dbReference type="Rhea" id="RHEA:67549"/>
    </physiologicalReaction>
</comment>
<dbReference type="GO" id="GO:0034727">
    <property type="term" value="P:piecemeal microautophagy of the nucleus"/>
    <property type="evidence" value="ECO:0007669"/>
    <property type="project" value="TreeGrafter"/>
</dbReference>
<dbReference type="Proteomes" id="UP001165121">
    <property type="component" value="Unassembled WGS sequence"/>
</dbReference>
<evidence type="ECO:0000256" key="10">
    <source>
        <dbReference type="ARBA" id="ARBA00029362"/>
    </source>
</evidence>
<feature type="domain" description="Peptidase C54 catalytic" evidence="12">
    <location>
        <begin position="40"/>
        <end position="382"/>
    </location>
</feature>
<comment type="similarity">
    <text evidence="2 11">Belongs to the peptidase C54 family.</text>
</comment>
<evidence type="ECO:0000256" key="6">
    <source>
        <dbReference type="ARBA" id="ARBA00022801"/>
    </source>
</evidence>
<dbReference type="PANTHER" id="PTHR22624">
    <property type="entry name" value="CYSTEINE PROTEASE ATG4"/>
    <property type="match status" value="1"/>
</dbReference>
<evidence type="ECO:0000313" key="14">
    <source>
        <dbReference type="Proteomes" id="UP001165121"/>
    </source>
</evidence>
<dbReference type="OrthoDB" id="2960936at2759"/>
<sequence>MAQFAHGISALDVAPSTALSAPVWLLGRRYDDVAAADFDAYKRSFEALLWFTYRRDFPQMAPYEFTSDAGWGCMLRSAQMLLGQALQRRLLGRDWRLPALPAAEPDARLPDAYVAMLRWFADSPDVECRYSIHHMVKLGMQYDKLPGEWYGPTTAAQVLRDLVNLHRREFGGELAMYVPQEGVVYTDDVTRLCVSHIDEDSAENEAAEKVDTAEDAGAPEFFDPLLHPPTNEDSSDWSTALLILIPLRLGLDQVNERYVPALEKTFTFPQSVGIIGGKKGHSVYFVATQQDQLHLLDPHDVHPAPELSSAFPTAVSWWAKLIFLAWSTNQLLVASSLTFDGQTHLRTVHSSRPLVMNVATIDPSLALGFLCENRADYEDFERRVRILHDEVKADGGMCPFSVAAHRPDYATSGGDLLMPDCLSGDDMIEDEISSATGGVAGAGEDDEDDYVLL</sequence>
<keyword evidence="9 11" id="KW-0072">Autophagy</keyword>
<keyword evidence="5 11" id="KW-0645">Protease</keyword>
<dbReference type="PANTHER" id="PTHR22624:SF49">
    <property type="entry name" value="CYSTEINE PROTEASE"/>
    <property type="match status" value="1"/>
</dbReference>